<evidence type="ECO:0000313" key="1">
    <source>
        <dbReference type="EMBL" id="CUP26105.1"/>
    </source>
</evidence>
<dbReference type="Proteomes" id="UP000095766">
    <property type="component" value="Unassembled WGS sequence"/>
</dbReference>
<sequence length="79" mass="9345">MINNRYILFLLSHPRSRSFHREASTIQPSAFLKFDVAKLGWETRENKKMASTTDFHKSLKNKGLQKTYLYKKKGEIKLK</sequence>
<protein>
    <submittedName>
        <fullName evidence="1">Uncharacterized protein</fullName>
    </submittedName>
</protein>
<dbReference type="EMBL" id="CZAO01000004">
    <property type="protein sequence ID" value="CUP26105.1"/>
    <property type="molecule type" value="Genomic_DNA"/>
</dbReference>
<gene>
    <name evidence="1" type="ORF">ERS852510_01182</name>
</gene>
<organism evidence="1 2">
    <name type="scientific">Bacteroides uniformis</name>
    <dbReference type="NCBI Taxonomy" id="820"/>
    <lineage>
        <taxon>Bacteria</taxon>
        <taxon>Pseudomonadati</taxon>
        <taxon>Bacteroidota</taxon>
        <taxon>Bacteroidia</taxon>
        <taxon>Bacteroidales</taxon>
        <taxon>Bacteroidaceae</taxon>
        <taxon>Bacteroides</taxon>
    </lineage>
</organism>
<accession>A0A174LWJ3</accession>
<reference evidence="1 2" key="1">
    <citation type="submission" date="2015-09" db="EMBL/GenBank/DDBJ databases">
        <authorList>
            <consortium name="Pathogen Informatics"/>
        </authorList>
    </citation>
    <scope>NUCLEOTIDE SEQUENCE [LARGE SCALE GENOMIC DNA]</scope>
    <source>
        <strain evidence="1 2">2789STDY5834898</strain>
    </source>
</reference>
<evidence type="ECO:0000313" key="2">
    <source>
        <dbReference type="Proteomes" id="UP000095766"/>
    </source>
</evidence>
<name>A0A174LWJ3_BACUN</name>
<dbReference type="AlphaFoldDB" id="A0A174LWJ3"/>
<proteinExistence type="predicted"/>